<comment type="similarity">
    <text evidence="2">Belongs to the class-I pyridoxal-phosphate-dependent aminotransferase family.</text>
</comment>
<keyword evidence="4 7" id="KW-0032">Aminotransferase</keyword>
<dbReference type="InterPro" id="IPR000796">
    <property type="entry name" value="Asp_trans"/>
</dbReference>
<dbReference type="NCBIfam" id="NF006719">
    <property type="entry name" value="PRK09257.1"/>
    <property type="match status" value="1"/>
</dbReference>
<evidence type="ECO:0000313" key="10">
    <source>
        <dbReference type="Proteomes" id="UP000078561"/>
    </source>
</evidence>
<evidence type="ECO:0000256" key="7">
    <source>
        <dbReference type="RuleBase" id="RU000480"/>
    </source>
</evidence>
<accession>A0A163IYX3</accession>
<comment type="subunit">
    <text evidence="3 7">Homodimer.</text>
</comment>
<evidence type="ECO:0000313" key="9">
    <source>
        <dbReference type="EMBL" id="SAL96163.1"/>
    </source>
</evidence>
<dbReference type="GO" id="GO:0004069">
    <property type="term" value="F:L-aspartate:2-oxoglutarate aminotransferase activity"/>
    <property type="evidence" value="ECO:0007669"/>
    <property type="project" value="UniProtKB-EC"/>
</dbReference>
<dbReference type="EMBL" id="LT550709">
    <property type="protein sequence ID" value="SAL96163.1"/>
    <property type="molecule type" value="Genomic_DNA"/>
</dbReference>
<gene>
    <name evidence="9" type="primary">ABSGL_01536.1 scaffold 1653</name>
</gene>
<dbReference type="GO" id="GO:0005829">
    <property type="term" value="C:cytosol"/>
    <property type="evidence" value="ECO:0007669"/>
    <property type="project" value="TreeGrafter"/>
</dbReference>
<reference evidence="9" key="1">
    <citation type="submission" date="2016-04" db="EMBL/GenBank/DDBJ databases">
        <authorList>
            <person name="Evans L.H."/>
            <person name="Alamgir A."/>
            <person name="Owens N."/>
            <person name="Weber N.D."/>
            <person name="Virtaneva K."/>
            <person name="Barbian K."/>
            <person name="Babar A."/>
            <person name="Rosenke K."/>
        </authorList>
    </citation>
    <scope>NUCLEOTIDE SEQUENCE [LARGE SCALE GENOMIC DNA]</scope>
    <source>
        <strain evidence="9">CBS 101.48</strain>
    </source>
</reference>
<comment type="miscellaneous">
    <text evidence="7">In eukaryotes there are cytoplasmic, mitochondrial and chloroplastic isozymes.</text>
</comment>
<keyword evidence="10" id="KW-1185">Reference proteome</keyword>
<dbReference type="InterPro" id="IPR004839">
    <property type="entry name" value="Aminotransferase_I/II_large"/>
</dbReference>
<dbReference type="InterPro" id="IPR015421">
    <property type="entry name" value="PyrdxlP-dep_Trfase_major"/>
</dbReference>
<dbReference type="OMA" id="MGFEMFC"/>
<evidence type="ECO:0000256" key="4">
    <source>
        <dbReference type="ARBA" id="ARBA00022576"/>
    </source>
</evidence>
<feature type="domain" description="Aminotransferase class I/classII large" evidence="8">
    <location>
        <begin position="31"/>
        <end position="398"/>
    </location>
</feature>
<dbReference type="PROSITE" id="PS00105">
    <property type="entry name" value="AA_TRANSFER_CLASS_1"/>
    <property type="match status" value="1"/>
</dbReference>
<dbReference type="PRINTS" id="PR00799">
    <property type="entry name" value="TRANSAMINASE"/>
</dbReference>
<dbReference type="Pfam" id="PF00155">
    <property type="entry name" value="Aminotran_1_2"/>
    <property type="match status" value="1"/>
</dbReference>
<organism evidence="9">
    <name type="scientific">Absidia glauca</name>
    <name type="common">Pin mould</name>
    <dbReference type="NCBI Taxonomy" id="4829"/>
    <lineage>
        <taxon>Eukaryota</taxon>
        <taxon>Fungi</taxon>
        <taxon>Fungi incertae sedis</taxon>
        <taxon>Mucoromycota</taxon>
        <taxon>Mucoromycotina</taxon>
        <taxon>Mucoromycetes</taxon>
        <taxon>Mucorales</taxon>
        <taxon>Cunninghamellaceae</taxon>
        <taxon>Absidia</taxon>
    </lineage>
</organism>
<dbReference type="InterPro" id="IPR015422">
    <property type="entry name" value="PyrdxlP-dep_Trfase_small"/>
</dbReference>
<evidence type="ECO:0000256" key="6">
    <source>
        <dbReference type="ARBA" id="ARBA00022898"/>
    </source>
</evidence>
<dbReference type="GO" id="GO:0006532">
    <property type="term" value="P:aspartate biosynthetic process"/>
    <property type="evidence" value="ECO:0007669"/>
    <property type="project" value="TreeGrafter"/>
</dbReference>
<keyword evidence="5 7" id="KW-0808">Transferase</keyword>
<dbReference type="FunFam" id="3.40.640.10:FF:000064">
    <property type="entry name" value="Aspartate aminotransferase"/>
    <property type="match status" value="1"/>
</dbReference>
<evidence type="ECO:0000256" key="1">
    <source>
        <dbReference type="ARBA" id="ARBA00001933"/>
    </source>
</evidence>
<proteinExistence type="inferred from homology"/>
<dbReference type="GO" id="GO:0030170">
    <property type="term" value="F:pyridoxal phosphate binding"/>
    <property type="evidence" value="ECO:0007669"/>
    <property type="project" value="InterPro"/>
</dbReference>
<dbReference type="FunCoup" id="A0A163IYX3">
    <property type="interactions" value="598"/>
</dbReference>
<dbReference type="AlphaFoldDB" id="A0A163IYX3"/>
<dbReference type="PANTHER" id="PTHR11879">
    <property type="entry name" value="ASPARTATE AMINOTRANSFERASE"/>
    <property type="match status" value="1"/>
</dbReference>
<dbReference type="Proteomes" id="UP000078561">
    <property type="component" value="Unassembled WGS sequence"/>
</dbReference>
<sequence>MSASIFQNVPQAPADVIFSLTSNYKADTHPQKINVGVGAFRTDELKPYVLPVVKKADAILFNDASLDHEYQPIAGQPSYTKAASKLILGKESPAIAEGRVGAVQTISGTGANHTGAAFLATHYKGSGKCYISKPTWANHRNIFEGVGFQVEEYAYWDPVTKGLNYDGMIKAIQDAPNNSIFIIHACAHNPTGVDPTQEQWKGIAEAMRAKGHFPFFDCAYQGFASGDLDRDAWSVRYFVEQGFELFVAQSFAKNFGLYGERAGNLTFVCKTPQDTQRVLSQLEKLQRSEISNPPAYGSRIVDIVLNDDALYAEWEDNLKYMSSRIIDMRKALYQHLLDLKTPGSWNHIVDQIGMFSFTGLKTPQVKVLVEKYHIYLTDNGRISMAGLSNSNVEYFAKAVDDVVRNVSV</sequence>
<comment type="cofactor">
    <cofactor evidence="1">
        <name>pyridoxal 5'-phosphate</name>
        <dbReference type="ChEBI" id="CHEBI:597326"/>
    </cofactor>
</comment>
<dbReference type="STRING" id="4829.A0A163IYX3"/>
<dbReference type="PANTHER" id="PTHR11879:SF55">
    <property type="entry name" value="GLUTAMATE OXALOACETATE TRANSAMINASE 1, ISOFORM B"/>
    <property type="match status" value="1"/>
</dbReference>
<dbReference type="InterPro" id="IPR015424">
    <property type="entry name" value="PyrdxlP-dep_Trfase"/>
</dbReference>
<evidence type="ECO:0000256" key="3">
    <source>
        <dbReference type="ARBA" id="ARBA00011738"/>
    </source>
</evidence>
<keyword evidence="6" id="KW-0663">Pyridoxal phosphate</keyword>
<dbReference type="Gene3D" id="3.90.1150.10">
    <property type="entry name" value="Aspartate Aminotransferase, domain 1"/>
    <property type="match status" value="1"/>
</dbReference>
<dbReference type="EC" id="2.6.1.1" evidence="7"/>
<comment type="catalytic activity">
    <reaction evidence="7">
        <text>L-aspartate + 2-oxoglutarate = oxaloacetate + L-glutamate</text>
        <dbReference type="Rhea" id="RHEA:21824"/>
        <dbReference type="ChEBI" id="CHEBI:16452"/>
        <dbReference type="ChEBI" id="CHEBI:16810"/>
        <dbReference type="ChEBI" id="CHEBI:29985"/>
        <dbReference type="ChEBI" id="CHEBI:29991"/>
        <dbReference type="EC" id="2.6.1.1"/>
    </reaction>
</comment>
<dbReference type="Gene3D" id="3.40.640.10">
    <property type="entry name" value="Type I PLP-dependent aspartate aminotransferase-like (Major domain)"/>
    <property type="match status" value="1"/>
</dbReference>
<dbReference type="SUPFAM" id="SSF53383">
    <property type="entry name" value="PLP-dependent transferases"/>
    <property type="match status" value="1"/>
</dbReference>
<name>A0A163IYX3_ABSGL</name>
<evidence type="ECO:0000256" key="2">
    <source>
        <dbReference type="ARBA" id="ARBA00007441"/>
    </source>
</evidence>
<protein>
    <recommendedName>
        <fullName evidence="7">Aspartate aminotransferase</fullName>
        <ecNumber evidence="7">2.6.1.1</ecNumber>
    </recommendedName>
</protein>
<dbReference type="FunFam" id="3.90.1150.10:FF:000001">
    <property type="entry name" value="Aspartate aminotransferase"/>
    <property type="match status" value="1"/>
</dbReference>
<dbReference type="InterPro" id="IPR004838">
    <property type="entry name" value="NHTrfase_class1_PyrdxlP-BS"/>
</dbReference>
<evidence type="ECO:0000259" key="8">
    <source>
        <dbReference type="Pfam" id="PF00155"/>
    </source>
</evidence>
<dbReference type="OrthoDB" id="6752799at2759"/>
<evidence type="ECO:0000256" key="5">
    <source>
        <dbReference type="ARBA" id="ARBA00022679"/>
    </source>
</evidence>
<dbReference type="CDD" id="cd00609">
    <property type="entry name" value="AAT_like"/>
    <property type="match status" value="1"/>
</dbReference>
<dbReference type="InParanoid" id="A0A163IYX3"/>